<dbReference type="RefSeq" id="WP_110840787.1">
    <property type="nucleotide sequence ID" value="NZ_QJVJ01000006.1"/>
</dbReference>
<organism evidence="2 3">
    <name type="scientific">Paenibacillus flagellatus</name>
    <dbReference type="NCBI Taxonomy" id="2211139"/>
    <lineage>
        <taxon>Bacteria</taxon>
        <taxon>Bacillati</taxon>
        <taxon>Bacillota</taxon>
        <taxon>Bacilli</taxon>
        <taxon>Bacillales</taxon>
        <taxon>Paenibacillaceae</taxon>
        <taxon>Paenibacillus</taxon>
    </lineage>
</organism>
<keyword evidence="2" id="KW-0808">Transferase</keyword>
<reference evidence="2 3" key="1">
    <citation type="submission" date="2018-05" db="EMBL/GenBank/DDBJ databases">
        <title>Paenibacillus flagellatus sp. nov., isolated from selenium mineral soil.</title>
        <authorList>
            <person name="Dai X."/>
        </authorList>
    </citation>
    <scope>NUCLEOTIDE SEQUENCE [LARGE SCALE GENOMIC DNA]</scope>
    <source>
        <strain evidence="2 3">DXL2</strain>
    </source>
</reference>
<dbReference type="GO" id="GO:0016747">
    <property type="term" value="F:acyltransferase activity, transferring groups other than amino-acyl groups"/>
    <property type="evidence" value="ECO:0007669"/>
    <property type="project" value="InterPro"/>
</dbReference>
<dbReference type="OrthoDB" id="3216107at2"/>
<evidence type="ECO:0000259" key="1">
    <source>
        <dbReference type="PROSITE" id="PS51186"/>
    </source>
</evidence>
<evidence type="ECO:0000313" key="3">
    <source>
        <dbReference type="Proteomes" id="UP000247476"/>
    </source>
</evidence>
<dbReference type="EMBL" id="QJVJ01000006">
    <property type="protein sequence ID" value="PYI53799.1"/>
    <property type="molecule type" value="Genomic_DNA"/>
</dbReference>
<dbReference type="SUPFAM" id="SSF55729">
    <property type="entry name" value="Acyl-CoA N-acyltransferases (Nat)"/>
    <property type="match status" value="1"/>
</dbReference>
<dbReference type="Pfam" id="PF13508">
    <property type="entry name" value="Acetyltransf_7"/>
    <property type="match status" value="1"/>
</dbReference>
<accession>A0A2V5K3G9</accession>
<dbReference type="InterPro" id="IPR053144">
    <property type="entry name" value="Acetyltransferase_Butenolide"/>
</dbReference>
<dbReference type="Gene3D" id="3.40.630.30">
    <property type="match status" value="1"/>
</dbReference>
<name>A0A2V5K3G9_9BACL</name>
<dbReference type="AlphaFoldDB" id="A0A2V5K3G9"/>
<dbReference type="Proteomes" id="UP000247476">
    <property type="component" value="Unassembled WGS sequence"/>
</dbReference>
<dbReference type="PANTHER" id="PTHR43233:SF1">
    <property type="entry name" value="FAMILY N-ACETYLTRANSFERASE, PUTATIVE (AFU_ORTHOLOGUE AFUA_6G03350)-RELATED"/>
    <property type="match status" value="1"/>
</dbReference>
<gene>
    <name evidence="2" type="ORF">DLM86_14665</name>
</gene>
<sequence length="149" mass="16908">MTAAPANVFVSTDPSLIDETFTYRYLHEHMYWAKSLDLDTFRRAVRHSAVVAAAYEPTGEGGKPKQVAFARVVSDRATFAYLTDVFVVREYRGNGIAERLVRAVVDHPDLQRLRRFLLVTEDAAGLYGRFGFEPLHDAAHWMQKFDGGR</sequence>
<feature type="domain" description="N-acetyltransferase" evidence="1">
    <location>
        <begin position="21"/>
        <end position="147"/>
    </location>
</feature>
<dbReference type="InterPro" id="IPR016181">
    <property type="entry name" value="Acyl_CoA_acyltransferase"/>
</dbReference>
<dbReference type="PROSITE" id="PS51186">
    <property type="entry name" value="GNAT"/>
    <property type="match status" value="1"/>
</dbReference>
<dbReference type="InterPro" id="IPR000182">
    <property type="entry name" value="GNAT_dom"/>
</dbReference>
<proteinExistence type="predicted"/>
<dbReference type="PANTHER" id="PTHR43233">
    <property type="entry name" value="FAMILY N-ACETYLTRANSFERASE, PUTATIVE (AFU_ORTHOLOGUE AFUA_6G03350)-RELATED"/>
    <property type="match status" value="1"/>
</dbReference>
<protein>
    <submittedName>
        <fullName evidence="2">GNAT family N-acetyltransferase</fullName>
    </submittedName>
</protein>
<comment type="caution">
    <text evidence="2">The sequence shown here is derived from an EMBL/GenBank/DDBJ whole genome shotgun (WGS) entry which is preliminary data.</text>
</comment>
<evidence type="ECO:0000313" key="2">
    <source>
        <dbReference type="EMBL" id="PYI53799.1"/>
    </source>
</evidence>
<dbReference type="CDD" id="cd04301">
    <property type="entry name" value="NAT_SF"/>
    <property type="match status" value="1"/>
</dbReference>
<keyword evidence="3" id="KW-1185">Reference proteome</keyword>